<protein>
    <submittedName>
        <fullName evidence="3">DUF5615 family PIN-like protein</fullName>
    </submittedName>
</protein>
<feature type="compositionally biased region" description="Basic and acidic residues" evidence="1">
    <location>
        <begin position="128"/>
        <end position="137"/>
    </location>
</feature>
<comment type="caution">
    <text evidence="3">The sequence shown here is derived from an EMBL/GenBank/DDBJ whole genome shotgun (WGS) entry which is preliminary data.</text>
</comment>
<organism evidence="3">
    <name type="scientific">Streptantibioticus silvisoli</name>
    <dbReference type="NCBI Taxonomy" id="2705255"/>
    <lineage>
        <taxon>Bacteria</taxon>
        <taxon>Bacillati</taxon>
        <taxon>Actinomycetota</taxon>
        <taxon>Actinomycetes</taxon>
        <taxon>Kitasatosporales</taxon>
        <taxon>Streptomycetaceae</taxon>
        <taxon>Streptantibioticus</taxon>
    </lineage>
</organism>
<feature type="domain" description="VapC45 PIN like" evidence="2">
    <location>
        <begin position="1"/>
        <end position="78"/>
    </location>
</feature>
<dbReference type="Pfam" id="PF18478">
    <property type="entry name" value="PIN_10"/>
    <property type="match status" value="1"/>
</dbReference>
<evidence type="ECO:0000256" key="1">
    <source>
        <dbReference type="SAM" id="MobiDB-lite"/>
    </source>
</evidence>
<dbReference type="EMBL" id="JABXJJ020000011">
    <property type="protein sequence ID" value="MDI5969670.1"/>
    <property type="molecule type" value="Genomic_DNA"/>
</dbReference>
<evidence type="ECO:0000259" key="2">
    <source>
        <dbReference type="Pfam" id="PF18478"/>
    </source>
</evidence>
<feature type="region of interest" description="Disordered" evidence="1">
    <location>
        <begin position="117"/>
        <end position="225"/>
    </location>
</feature>
<dbReference type="RefSeq" id="WP_271317243.1">
    <property type="nucleotide sequence ID" value="NZ_JABXJJ020000011.1"/>
</dbReference>
<feature type="compositionally biased region" description="Polar residues" evidence="1">
    <location>
        <begin position="158"/>
        <end position="167"/>
    </location>
</feature>
<evidence type="ECO:0000313" key="3">
    <source>
        <dbReference type="EMBL" id="MDI5969670.1"/>
    </source>
</evidence>
<proteinExistence type="predicted"/>
<sequence length="225" mass="24065">MRILVDENVPAPVVGMLRTLLPGHEVQSVRDIKWTGRDDAAVLAAATDKGFDAFLTRDNRQLDDAAEHAAIRRSGMHHIRYRQDGRGRAGLGLAMGAVIAAMTRVADELARAGGQRLIHIKGPTPDTAHYDTVDPTRKPPRPPKPPTAPLKTSPRPAKTSTAPPKTSTRPRKAPTPRGKAATGPPKTSPVPRKAPTVRGKTSSTPPKTAPAPPTTPPAAPRRPRR</sequence>
<feature type="compositionally biased region" description="Pro residues" evidence="1">
    <location>
        <begin position="207"/>
        <end position="225"/>
    </location>
</feature>
<dbReference type="AlphaFoldDB" id="A0AA90H2W2"/>
<gene>
    <name evidence="3" type="ORF">POF50_010015</name>
</gene>
<accession>A0AA90H2W2</accession>
<name>A0AA90H2W2_9ACTN</name>
<dbReference type="InterPro" id="IPR041375">
    <property type="entry name" value="VapC45_PIN-like"/>
</dbReference>
<reference evidence="3" key="1">
    <citation type="submission" date="2023-05" db="EMBL/GenBank/DDBJ databases">
        <title>Streptantibioticus silvisoli sp. nov., acidotolerant actinomycetes 1 from pine litter.</title>
        <authorList>
            <person name="Swiecimska M."/>
            <person name="Golinska P."/>
            <person name="Sangal V."/>
            <person name="Wachnowicz B."/>
            <person name="Goodfellow M."/>
        </authorList>
    </citation>
    <scope>NUCLEOTIDE SEQUENCE</scope>
    <source>
        <strain evidence="3">SL13</strain>
    </source>
</reference>